<dbReference type="SMART" id="SM00062">
    <property type="entry name" value="PBPb"/>
    <property type="match status" value="1"/>
</dbReference>
<organism evidence="4 5">
    <name type="scientific">Sphingomonas parva</name>
    <dbReference type="NCBI Taxonomy" id="2555898"/>
    <lineage>
        <taxon>Bacteria</taxon>
        <taxon>Pseudomonadati</taxon>
        <taxon>Pseudomonadota</taxon>
        <taxon>Alphaproteobacteria</taxon>
        <taxon>Sphingomonadales</taxon>
        <taxon>Sphingomonadaceae</taxon>
        <taxon>Sphingomonas</taxon>
    </lineage>
</organism>
<name>A0A4Y8ZU90_9SPHN</name>
<dbReference type="AlphaFoldDB" id="A0A4Y8ZU90"/>
<accession>A0A4Y8ZU90</accession>
<reference evidence="4 5" key="1">
    <citation type="submission" date="2019-03" db="EMBL/GenBank/DDBJ databases">
        <title>Genome sequence of Sphingomonas sp. 17J27-24.</title>
        <authorList>
            <person name="Kim M."/>
            <person name="Maeng S."/>
            <person name="Sathiyaraj S."/>
        </authorList>
    </citation>
    <scope>NUCLEOTIDE SEQUENCE [LARGE SCALE GENOMIC DNA]</scope>
    <source>
        <strain evidence="4 5">17J27-24</strain>
    </source>
</reference>
<gene>
    <name evidence="4" type="ORF">E2493_07335</name>
</gene>
<dbReference type="Pfam" id="PF00497">
    <property type="entry name" value="SBP_bac_3"/>
    <property type="match status" value="1"/>
</dbReference>
<feature type="chain" id="PRO_5021289962" evidence="2">
    <location>
        <begin position="19"/>
        <end position="260"/>
    </location>
</feature>
<keyword evidence="1 2" id="KW-0732">Signal</keyword>
<dbReference type="Proteomes" id="UP000298213">
    <property type="component" value="Unassembled WGS sequence"/>
</dbReference>
<proteinExistence type="predicted"/>
<evidence type="ECO:0000313" key="4">
    <source>
        <dbReference type="EMBL" id="TFI58872.1"/>
    </source>
</evidence>
<dbReference type="NCBIfam" id="TIGR03871">
    <property type="entry name" value="ABC_peri_MoxJ_2"/>
    <property type="match status" value="1"/>
</dbReference>
<feature type="signal peptide" evidence="2">
    <location>
        <begin position="1"/>
        <end position="18"/>
    </location>
</feature>
<dbReference type="InterPro" id="IPR022448">
    <property type="entry name" value="Quinoprotein_dehydrogenase"/>
</dbReference>
<dbReference type="PANTHER" id="PTHR35936">
    <property type="entry name" value="MEMBRANE-BOUND LYTIC MUREIN TRANSGLYCOSYLASE F"/>
    <property type="match status" value="1"/>
</dbReference>
<dbReference type="Gene3D" id="3.40.190.10">
    <property type="entry name" value="Periplasmic binding protein-like II"/>
    <property type="match status" value="2"/>
</dbReference>
<dbReference type="RefSeq" id="WP_135085258.1">
    <property type="nucleotide sequence ID" value="NZ_SPDV01000011.1"/>
</dbReference>
<feature type="domain" description="Solute-binding protein family 3/N-terminal" evidence="3">
    <location>
        <begin position="20"/>
        <end position="253"/>
    </location>
</feature>
<dbReference type="EMBL" id="SPDV01000011">
    <property type="protein sequence ID" value="TFI58872.1"/>
    <property type="molecule type" value="Genomic_DNA"/>
</dbReference>
<dbReference type="PANTHER" id="PTHR35936:SF17">
    <property type="entry name" value="ARGININE-BINDING EXTRACELLULAR PROTEIN ARTP"/>
    <property type="match status" value="1"/>
</dbReference>
<protein>
    <submittedName>
        <fullName evidence="4">Quinoprotein dehydrogenase-associated putative ABC transporter substrate-binding protein</fullName>
    </submittedName>
</protein>
<dbReference type="OrthoDB" id="176845at2"/>
<keyword evidence="5" id="KW-1185">Reference proteome</keyword>
<dbReference type="InterPro" id="IPR001638">
    <property type="entry name" value="Solute-binding_3/MltF_N"/>
</dbReference>
<evidence type="ECO:0000313" key="5">
    <source>
        <dbReference type="Proteomes" id="UP000298213"/>
    </source>
</evidence>
<evidence type="ECO:0000256" key="2">
    <source>
        <dbReference type="SAM" id="SignalP"/>
    </source>
</evidence>
<dbReference type="SUPFAM" id="SSF53850">
    <property type="entry name" value="Periplasmic binding protein-like II"/>
    <property type="match status" value="1"/>
</dbReference>
<sequence length="260" mass="28218">MRALLAALLLIGATPAGARELKVCADPNNLPFSNAKEEGFENKLVALIAADLGAEVRYTWWAQRRGNVRETLNEGLCDLIPGVGASLEMLGTTRPYYRSTYVVVTRAERGLDIASFDDERLRTLKIGVQLIGDDFSNTPPAHALSRRGIVDNVRGYMVYGDYGTPAPQAAIVEAVASGEIDLAFVWGPVAGYFAGRHGGGLKVTPLARAFDGPQLPMVFDISMGTRRADVALRGEIEAVLAKRHAEVRKLLEDYHVPLLD</sequence>
<evidence type="ECO:0000259" key="3">
    <source>
        <dbReference type="SMART" id="SM00062"/>
    </source>
</evidence>
<comment type="caution">
    <text evidence="4">The sequence shown here is derived from an EMBL/GenBank/DDBJ whole genome shotgun (WGS) entry which is preliminary data.</text>
</comment>
<evidence type="ECO:0000256" key="1">
    <source>
        <dbReference type="ARBA" id="ARBA00022729"/>
    </source>
</evidence>